<name>A0AAU7VIU8_9FIRM</name>
<dbReference type="InterPro" id="IPR036164">
    <property type="entry name" value="bL21-like_sf"/>
</dbReference>
<evidence type="ECO:0000256" key="1">
    <source>
        <dbReference type="ARBA" id="ARBA00008563"/>
    </source>
</evidence>
<dbReference type="EMBL" id="CP158367">
    <property type="protein sequence ID" value="XBX73766.1"/>
    <property type="molecule type" value="Genomic_DNA"/>
</dbReference>
<keyword evidence="2 6" id="KW-0699">rRNA-binding</keyword>
<dbReference type="GO" id="GO:0019843">
    <property type="term" value="F:rRNA binding"/>
    <property type="evidence" value="ECO:0007669"/>
    <property type="project" value="UniProtKB-UniRule"/>
</dbReference>
<dbReference type="InterPro" id="IPR001787">
    <property type="entry name" value="Ribosomal_bL21"/>
</dbReference>
<accession>A0AAU7VIU8</accession>
<keyword evidence="3 6" id="KW-0694">RNA-binding</keyword>
<reference evidence="8" key="1">
    <citation type="journal article" date="2013" name="Extremophiles">
        <title>Proteinivorax tanatarense gen. nov., sp. nov., an anaerobic, haloalkaliphilic, proteolytic bacterium isolated from a decaying algal bloom, and proposal of Proteinivoraceae fam. nov.</title>
        <authorList>
            <person name="Kevbrin V."/>
            <person name="Boltyanskaya Y."/>
            <person name="Zhilina T."/>
            <person name="Kolganova T."/>
            <person name="Lavrentjeva E."/>
            <person name="Kuznetsov B."/>
        </authorList>
    </citation>
    <scope>NUCLEOTIDE SEQUENCE</scope>
    <source>
        <strain evidence="8">Z-910T</strain>
    </source>
</reference>
<dbReference type="HAMAP" id="MF_01363">
    <property type="entry name" value="Ribosomal_bL21"/>
    <property type="match status" value="1"/>
</dbReference>
<dbReference type="RefSeq" id="WP_350342528.1">
    <property type="nucleotide sequence ID" value="NZ_CP158367.1"/>
</dbReference>
<comment type="function">
    <text evidence="6 7">This protein binds to 23S rRNA in the presence of protein L20.</text>
</comment>
<evidence type="ECO:0000256" key="5">
    <source>
        <dbReference type="ARBA" id="ARBA00023274"/>
    </source>
</evidence>
<dbReference type="GO" id="GO:0005737">
    <property type="term" value="C:cytoplasm"/>
    <property type="evidence" value="ECO:0007669"/>
    <property type="project" value="UniProtKB-ARBA"/>
</dbReference>
<dbReference type="PANTHER" id="PTHR21349:SF0">
    <property type="entry name" value="LARGE RIBOSOMAL SUBUNIT PROTEIN BL21M"/>
    <property type="match status" value="1"/>
</dbReference>
<comment type="similarity">
    <text evidence="1 6 7">Belongs to the bacterial ribosomal protein bL21 family.</text>
</comment>
<dbReference type="AlphaFoldDB" id="A0AAU7VIU8"/>
<dbReference type="NCBIfam" id="TIGR00061">
    <property type="entry name" value="L21"/>
    <property type="match status" value="1"/>
</dbReference>
<dbReference type="SUPFAM" id="SSF141091">
    <property type="entry name" value="L21p-like"/>
    <property type="match status" value="1"/>
</dbReference>
<organism evidence="8">
    <name type="scientific">Proteinivorax tanatarense</name>
    <dbReference type="NCBI Taxonomy" id="1260629"/>
    <lineage>
        <taxon>Bacteria</taxon>
        <taxon>Bacillati</taxon>
        <taxon>Bacillota</taxon>
        <taxon>Clostridia</taxon>
        <taxon>Eubacteriales</taxon>
        <taxon>Proteinivoracaceae</taxon>
        <taxon>Proteinivorax</taxon>
    </lineage>
</organism>
<keyword evidence="5 6" id="KW-0687">Ribonucleoprotein</keyword>
<dbReference type="PROSITE" id="PS01169">
    <property type="entry name" value="RIBOSOMAL_L21"/>
    <property type="match status" value="1"/>
</dbReference>
<evidence type="ECO:0000256" key="3">
    <source>
        <dbReference type="ARBA" id="ARBA00022884"/>
    </source>
</evidence>
<dbReference type="InterPro" id="IPR018258">
    <property type="entry name" value="Ribosomal_bL21_CS"/>
</dbReference>
<evidence type="ECO:0000256" key="2">
    <source>
        <dbReference type="ARBA" id="ARBA00022730"/>
    </source>
</evidence>
<protein>
    <recommendedName>
        <fullName evidence="6">Large ribosomal subunit protein bL21</fullName>
    </recommendedName>
</protein>
<reference evidence="8" key="2">
    <citation type="submission" date="2024-06" db="EMBL/GenBank/DDBJ databases">
        <authorList>
            <person name="Petrova K.O."/>
            <person name="Toshchakov S.V."/>
            <person name="Boltjanskaja Y.V."/>
            <person name="Kevbrin V."/>
        </authorList>
    </citation>
    <scope>NUCLEOTIDE SEQUENCE</scope>
    <source>
        <strain evidence="8">Z-910T</strain>
    </source>
</reference>
<dbReference type="PANTHER" id="PTHR21349">
    <property type="entry name" value="50S RIBOSOMAL PROTEIN L21"/>
    <property type="match status" value="1"/>
</dbReference>
<dbReference type="GO" id="GO:0005840">
    <property type="term" value="C:ribosome"/>
    <property type="evidence" value="ECO:0007669"/>
    <property type="project" value="UniProtKB-KW"/>
</dbReference>
<comment type="subunit">
    <text evidence="6">Part of the 50S ribosomal subunit. Contacts protein L20.</text>
</comment>
<evidence type="ECO:0000256" key="4">
    <source>
        <dbReference type="ARBA" id="ARBA00022980"/>
    </source>
</evidence>
<dbReference type="GO" id="GO:0003735">
    <property type="term" value="F:structural constituent of ribosome"/>
    <property type="evidence" value="ECO:0007669"/>
    <property type="project" value="InterPro"/>
</dbReference>
<sequence length="103" mass="11704">MYAVIKTGGKQYKVSEGDVIKIEKLAAEVDETVELNDVLAVANGEDFKVGTPLVEGAKVQAKVLEHDKAKKVYIFKFKRRKKYRKKQGHRQPFTKILIEKIDA</sequence>
<dbReference type="GO" id="GO:1990904">
    <property type="term" value="C:ribonucleoprotein complex"/>
    <property type="evidence" value="ECO:0007669"/>
    <property type="project" value="UniProtKB-KW"/>
</dbReference>
<evidence type="ECO:0000256" key="6">
    <source>
        <dbReference type="HAMAP-Rule" id="MF_01363"/>
    </source>
</evidence>
<gene>
    <name evidence="6 8" type="primary">rplU</name>
    <name evidence="8" type="ORF">PRVXT_001768</name>
</gene>
<evidence type="ECO:0000256" key="7">
    <source>
        <dbReference type="RuleBase" id="RU000562"/>
    </source>
</evidence>
<keyword evidence="4 6" id="KW-0689">Ribosomal protein</keyword>
<dbReference type="Pfam" id="PF00829">
    <property type="entry name" value="Ribosomal_L21p"/>
    <property type="match status" value="1"/>
</dbReference>
<dbReference type="GO" id="GO:0006412">
    <property type="term" value="P:translation"/>
    <property type="evidence" value="ECO:0007669"/>
    <property type="project" value="UniProtKB-UniRule"/>
</dbReference>
<dbReference type="InterPro" id="IPR028909">
    <property type="entry name" value="bL21-like"/>
</dbReference>
<proteinExistence type="inferred from homology"/>
<evidence type="ECO:0000313" key="8">
    <source>
        <dbReference type="EMBL" id="XBX73766.1"/>
    </source>
</evidence>